<gene>
    <name evidence="2" type="ORF">ACFQRF_23310</name>
</gene>
<keyword evidence="3" id="KW-1185">Reference proteome</keyword>
<sequence>MTESPGGTPAHDPYPPVAMDPATLAALVGAAKAARDGDAEAEAAVGSVADTHRDIASLDSNYRPRSPSKGGGRTA</sequence>
<name>A0ABW2KLB9_9ACTN</name>
<proteinExistence type="predicted"/>
<comment type="caution">
    <text evidence="2">The sequence shown here is derived from an EMBL/GenBank/DDBJ whole genome shotgun (WGS) entry which is preliminary data.</text>
</comment>
<feature type="region of interest" description="Disordered" evidence="1">
    <location>
        <begin position="55"/>
        <end position="75"/>
    </location>
</feature>
<organism evidence="2 3">
    <name type="scientific">Marinactinospora rubrisoli</name>
    <dbReference type="NCBI Taxonomy" id="2715399"/>
    <lineage>
        <taxon>Bacteria</taxon>
        <taxon>Bacillati</taxon>
        <taxon>Actinomycetota</taxon>
        <taxon>Actinomycetes</taxon>
        <taxon>Streptosporangiales</taxon>
        <taxon>Nocardiopsidaceae</taxon>
        <taxon>Marinactinospora</taxon>
    </lineage>
</organism>
<reference evidence="3" key="1">
    <citation type="journal article" date="2019" name="Int. J. Syst. Evol. Microbiol.">
        <title>The Global Catalogue of Microorganisms (GCM) 10K type strain sequencing project: providing services to taxonomists for standard genome sequencing and annotation.</title>
        <authorList>
            <consortium name="The Broad Institute Genomics Platform"/>
            <consortium name="The Broad Institute Genome Sequencing Center for Infectious Disease"/>
            <person name="Wu L."/>
            <person name="Ma J."/>
        </authorList>
    </citation>
    <scope>NUCLEOTIDE SEQUENCE [LARGE SCALE GENOMIC DNA]</scope>
    <source>
        <strain evidence="3">CGMCC 4.7382</strain>
    </source>
</reference>
<evidence type="ECO:0000313" key="2">
    <source>
        <dbReference type="EMBL" id="MFC7330663.1"/>
    </source>
</evidence>
<evidence type="ECO:0000256" key="1">
    <source>
        <dbReference type="SAM" id="MobiDB-lite"/>
    </source>
</evidence>
<dbReference type="RefSeq" id="WP_379873309.1">
    <property type="nucleotide sequence ID" value="NZ_JBHTBH010000013.1"/>
</dbReference>
<evidence type="ECO:0000313" key="3">
    <source>
        <dbReference type="Proteomes" id="UP001596540"/>
    </source>
</evidence>
<protein>
    <submittedName>
        <fullName evidence="2">Uncharacterized protein</fullName>
    </submittedName>
</protein>
<accession>A0ABW2KLB9</accession>
<dbReference type="EMBL" id="JBHTBH010000013">
    <property type="protein sequence ID" value="MFC7330663.1"/>
    <property type="molecule type" value="Genomic_DNA"/>
</dbReference>
<dbReference type="Proteomes" id="UP001596540">
    <property type="component" value="Unassembled WGS sequence"/>
</dbReference>